<dbReference type="InterPro" id="IPR020613">
    <property type="entry name" value="Thiolase_CS"/>
</dbReference>
<evidence type="ECO:0000313" key="11">
    <source>
        <dbReference type="Proteomes" id="UP000006671"/>
    </source>
</evidence>
<evidence type="ECO:0000259" key="9">
    <source>
        <dbReference type="Pfam" id="PF02803"/>
    </source>
</evidence>
<feature type="active site" description="Proton acceptor" evidence="6">
    <location>
        <position position="386"/>
    </location>
</feature>
<dbReference type="GO" id="GO:0006635">
    <property type="term" value="P:fatty acid beta-oxidation"/>
    <property type="evidence" value="ECO:0007669"/>
    <property type="project" value="TreeGrafter"/>
</dbReference>
<dbReference type="SUPFAM" id="SSF53901">
    <property type="entry name" value="Thiolase-like"/>
    <property type="match status" value="2"/>
</dbReference>
<dbReference type="eggNOG" id="KOG1390">
    <property type="taxonomic scope" value="Eukaryota"/>
</dbReference>
<dbReference type="Gene3D" id="3.40.47.10">
    <property type="match status" value="1"/>
</dbReference>
<keyword evidence="4" id="KW-0630">Potassium</keyword>
<dbReference type="GO" id="GO:0046872">
    <property type="term" value="F:metal ion binding"/>
    <property type="evidence" value="ECO:0007669"/>
    <property type="project" value="UniProtKB-KW"/>
</dbReference>
<dbReference type="Pfam" id="PF00108">
    <property type="entry name" value="Thiolase_N"/>
    <property type="match status" value="1"/>
</dbReference>
<dbReference type="InterPro" id="IPR020615">
    <property type="entry name" value="Thiolase_acyl_enz_int_AS"/>
</dbReference>
<dbReference type="Proteomes" id="UP000006671">
    <property type="component" value="Unassembled WGS sequence"/>
</dbReference>
<evidence type="ECO:0000256" key="4">
    <source>
        <dbReference type="ARBA" id="ARBA00022958"/>
    </source>
</evidence>
<evidence type="ECO:0000256" key="7">
    <source>
        <dbReference type="RuleBase" id="RU003557"/>
    </source>
</evidence>
<evidence type="ECO:0000313" key="10">
    <source>
        <dbReference type="EMBL" id="EFC49952.1"/>
    </source>
</evidence>
<dbReference type="AlphaFoldDB" id="D2UZI7"/>
<dbReference type="InParanoid" id="D2UZI7"/>
<dbReference type="PIRSF" id="PIRSF000429">
    <property type="entry name" value="Ac-CoA_Ac_transf"/>
    <property type="match status" value="1"/>
</dbReference>
<evidence type="ECO:0000256" key="1">
    <source>
        <dbReference type="ARBA" id="ARBA00010982"/>
    </source>
</evidence>
<dbReference type="OrthoDB" id="5404651at2759"/>
<dbReference type="InterPro" id="IPR016039">
    <property type="entry name" value="Thiolase-like"/>
</dbReference>
<evidence type="ECO:0000259" key="8">
    <source>
        <dbReference type="Pfam" id="PF00108"/>
    </source>
</evidence>
<protein>
    <submittedName>
        <fullName evidence="10">Predicted protein</fullName>
    </submittedName>
</protein>
<dbReference type="PANTHER" id="PTHR18919">
    <property type="entry name" value="ACETYL-COA C-ACYLTRANSFERASE"/>
    <property type="match status" value="1"/>
</dbReference>
<feature type="domain" description="Thiolase N-terminal" evidence="8">
    <location>
        <begin position="10"/>
        <end position="261"/>
    </location>
</feature>
<feature type="active site" description="Acyl-thioester intermediate" evidence="6">
    <location>
        <position position="93"/>
    </location>
</feature>
<proteinExistence type="inferred from homology"/>
<reference evidence="10 11" key="1">
    <citation type="journal article" date="2010" name="Cell">
        <title>The genome of Naegleria gruberi illuminates early eukaryotic versatility.</title>
        <authorList>
            <person name="Fritz-Laylin L.K."/>
            <person name="Prochnik S.E."/>
            <person name="Ginger M.L."/>
            <person name="Dacks J.B."/>
            <person name="Carpenter M.L."/>
            <person name="Field M.C."/>
            <person name="Kuo A."/>
            <person name="Paredez A."/>
            <person name="Chapman J."/>
            <person name="Pham J."/>
            <person name="Shu S."/>
            <person name="Neupane R."/>
            <person name="Cipriano M."/>
            <person name="Mancuso J."/>
            <person name="Tu H."/>
            <person name="Salamov A."/>
            <person name="Lindquist E."/>
            <person name="Shapiro H."/>
            <person name="Lucas S."/>
            <person name="Grigoriev I.V."/>
            <person name="Cande W.Z."/>
            <person name="Fulton C."/>
            <person name="Rokhsar D.S."/>
            <person name="Dawson S.C."/>
        </authorList>
    </citation>
    <scope>NUCLEOTIDE SEQUENCE [LARGE SCALE GENOMIC DNA]</scope>
    <source>
        <strain evidence="10 11">NEG-M</strain>
    </source>
</reference>
<dbReference type="CDD" id="cd00751">
    <property type="entry name" value="thiolase"/>
    <property type="match status" value="1"/>
</dbReference>
<evidence type="ECO:0000256" key="5">
    <source>
        <dbReference type="ARBA" id="ARBA00023315"/>
    </source>
</evidence>
<gene>
    <name evidence="10" type="ORF">NAEGRDRAFT_61951</name>
</gene>
<dbReference type="InterPro" id="IPR020617">
    <property type="entry name" value="Thiolase_C"/>
</dbReference>
<accession>D2UZI7</accession>
<name>D2UZI7_NAEGR</name>
<dbReference type="PANTHER" id="PTHR18919:SF156">
    <property type="entry name" value="ACETYL-COA ACETYLTRANSFERASE, MITOCHONDRIAL"/>
    <property type="match status" value="1"/>
</dbReference>
<comment type="similarity">
    <text evidence="1 7">Belongs to the thiolase-like superfamily. Thiolase family.</text>
</comment>
<dbReference type="InterPro" id="IPR002155">
    <property type="entry name" value="Thiolase"/>
</dbReference>
<dbReference type="InterPro" id="IPR020616">
    <property type="entry name" value="Thiolase_N"/>
</dbReference>
<dbReference type="KEGG" id="ngr:NAEGRDRAFT_61951"/>
<dbReference type="STRING" id="5762.D2UZI7"/>
<evidence type="ECO:0000256" key="6">
    <source>
        <dbReference type="PIRSR" id="PIRSR000429-1"/>
    </source>
</evidence>
<dbReference type="GO" id="GO:0003985">
    <property type="term" value="F:acetyl-CoA C-acetyltransferase activity"/>
    <property type="evidence" value="ECO:0007669"/>
    <property type="project" value="TreeGrafter"/>
</dbReference>
<evidence type="ECO:0000256" key="3">
    <source>
        <dbReference type="ARBA" id="ARBA00022723"/>
    </source>
</evidence>
<keyword evidence="2 7" id="KW-0808">Transferase</keyword>
<dbReference type="GO" id="GO:0005739">
    <property type="term" value="C:mitochondrion"/>
    <property type="evidence" value="ECO:0007669"/>
    <property type="project" value="TreeGrafter"/>
</dbReference>
<dbReference type="PROSITE" id="PS00737">
    <property type="entry name" value="THIOLASE_2"/>
    <property type="match status" value="1"/>
</dbReference>
<dbReference type="Pfam" id="PF02803">
    <property type="entry name" value="Thiolase_C"/>
    <property type="match status" value="1"/>
</dbReference>
<dbReference type="OMA" id="CPIETPA"/>
<dbReference type="NCBIfam" id="TIGR01930">
    <property type="entry name" value="AcCoA-C-Actrans"/>
    <property type="match status" value="1"/>
</dbReference>
<keyword evidence="11" id="KW-1185">Reference proteome</keyword>
<dbReference type="PROSITE" id="PS00098">
    <property type="entry name" value="THIOLASE_1"/>
    <property type="match status" value="1"/>
</dbReference>
<organism evidence="11">
    <name type="scientific">Naegleria gruberi</name>
    <name type="common">Amoeba</name>
    <dbReference type="NCBI Taxonomy" id="5762"/>
    <lineage>
        <taxon>Eukaryota</taxon>
        <taxon>Discoba</taxon>
        <taxon>Heterolobosea</taxon>
        <taxon>Tetramitia</taxon>
        <taxon>Eutetramitia</taxon>
        <taxon>Vahlkampfiidae</taxon>
        <taxon>Naegleria</taxon>
    </lineage>
</organism>
<dbReference type="EMBL" id="GG738846">
    <property type="protein sequence ID" value="EFC49952.1"/>
    <property type="molecule type" value="Genomic_DNA"/>
</dbReference>
<feature type="active site" description="Proton acceptor" evidence="6">
    <location>
        <position position="356"/>
    </location>
</feature>
<feature type="domain" description="Thiolase C-terminal" evidence="9">
    <location>
        <begin position="282"/>
        <end position="398"/>
    </location>
</feature>
<dbReference type="GeneID" id="8855348"/>
<keyword evidence="5 7" id="KW-0012">Acyltransferase</keyword>
<dbReference type="RefSeq" id="XP_002682696.1">
    <property type="nucleotide sequence ID" value="XM_002682650.1"/>
</dbReference>
<keyword evidence="3" id="KW-0479">Metal-binding</keyword>
<sequence>MQILRDQGAYIVSFVRTPIGSNGGSLSSLSAIKIGSVALKEAIQRSNLSLGQVEEVIMGSVLQAGLGQNPTRQVALGAGLSTEVICTTVNKVCSSGMKSIHYGALEIMCGQRDIIACGGVESMSNTPYYLNEYRNGKRMGDGKIVDGMMYDGLFDPYHSTMMGKFADVTATTYNISKQEQDDYSVKSYERAMKNADKFKKEIVPVKVNANLTLDHDEEVSKFRGADKLKSLKPAFSKEGGSVTAGNASKISDGAAFVVLVSGRFLKSNPTYLASIRNQSIFQVLSFEDAEKEPNWFTIAPSVAIPKAIKKAGLSIDQVDNFEINEAFAAVALANSKILNLPEEKVNIWGGAVALGHPLGCSGARIVVTLCNQLCTNNKTIGCAGICNGGGGASSLVLKRIDPSHLNSSL</sequence>
<evidence type="ECO:0000256" key="2">
    <source>
        <dbReference type="ARBA" id="ARBA00022679"/>
    </source>
</evidence>
<dbReference type="VEuPathDB" id="AmoebaDB:NAEGRDRAFT_61951"/>